<dbReference type="RefSeq" id="WP_185732725.1">
    <property type="nucleotide sequence ID" value="NZ_BHYK01000017.1"/>
</dbReference>
<dbReference type="GO" id="GO:0004040">
    <property type="term" value="F:amidase activity"/>
    <property type="evidence" value="ECO:0007669"/>
    <property type="project" value="InterPro"/>
</dbReference>
<keyword evidence="1" id="KW-0732">Signal</keyword>
<keyword evidence="4" id="KW-1185">Reference proteome</keyword>
<evidence type="ECO:0000259" key="2">
    <source>
        <dbReference type="SMART" id="SM00047"/>
    </source>
</evidence>
<evidence type="ECO:0000256" key="1">
    <source>
        <dbReference type="SAM" id="SignalP"/>
    </source>
</evidence>
<dbReference type="InterPro" id="IPR002901">
    <property type="entry name" value="MGlyc_endo_b_GlcNAc-like_dom"/>
</dbReference>
<dbReference type="Gene3D" id="1.10.530.10">
    <property type="match status" value="1"/>
</dbReference>
<feature type="chain" id="PRO_5019442036" description="Mannosyl-glycoprotein endo-beta-N-acetylglucosamidase-like domain-containing protein" evidence="1">
    <location>
        <begin position="25"/>
        <end position="487"/>
    </location>
</feature>
<evidence type="ECO:0000313" key="4">
    <source>
        <dbReference type="Proteomes" id="UP000287872"/>
    </source>
</evidence>
<dbReference type="Proteomes" id="UP000287872">
    <property type="component" value="Unassembled WGS sequence"/>
</dbReference>
<dbReference type="Pfam" id="PF01832">
    <property type="entry name" value="Glucosaminidase"/>
    <property type="match status" value="1"/>
</dbReference>
<dbReference type="EMBL" id="BHYK01000017">
    <property type="protein sequence ID" value="GCD11341.1"/>
    <property type="molecule type" value="Genomic_DNA"/>
</dbReference>
<proteinExistence type="predicted"/>
<feature type="signal peptide" evidence="1">
    <location>
        <begin position="1"/>
        <end position="24"/>
    </location>
</feature>
<name>A0A401UPA4_9CLOT</name>
<evidence type="ECO:0000313" key="3">
    <source>
        <dbReference type="EMBL" id="GCD11341.1"/>
    </source>
</evidence>
<accession>A0A401UPA4</accession>
<comment type="caution">
    <text evidence="3">The sequence shown here is derived from an EMBL/GenBank/DDBJ whole genome shotgun (WGS) entry which is preliminary data.</text>
</comment>
<organism evidence="3 4">
    <name type="scientific">Clostridium tagluense</name>
    <dbReference type="NCBI Taxonomy" id="360422"/>
    <lineage>
        <taxon>Bacteria</taxon>
        <taxon>Bacillati</taxon>
        <taxon>Bacillota</taxon>
        <taxon>Clostridia</taxon>
        <taxon>Eubacteriales</taxon>
        <taxon>Clostridiaceae</taxon>
        <taxon>Clostridium</taxon>
    </lineage>
</organism>
<gene>
    <name evidence="3" type="ORF">Ctaglu_29640</name>
</gene>
<feature type="domain" description="Mannosyl-glycoprotein endo-beta-N-acetylglucosamidase-like" evidence="2">
    <location>
        <begin position="319"/>
        <end position="481"/>
    </location>
</feature>
<dbReference type="SMART" id="SM00047">
    <property type="entry name" value="LYZ2"/>
    <property type="match status" value="1"/>
</dbReference>
<protein>
    <recommendedName>
        <fullName evidence="2">Mannosyl-glycoprotein endo-beta-N-acetylglucosamidase-like domain-containing protein</fullName>
    </recommendedName>
</protein>
<reference evidence="3 4" key="1">
    <citation type="submission" date="2018-11" db="EMBL/GenBank/DDBJ databases">
        <title>Genome sequencing and assembly of Clostridium tagluense strain A121.</title>
        <authorList>
            <person name="Murakami T."/>
            <person name="Segawa T."/>
            <person name="Shcherbakova V.A."/>
            <person name="Mori H."/>
            <person name="Yoshimura Y."/>
        </authorList>
    </citation>
    <scope>NUCLEOTIDE SEQUENCE [LARGE SCALE GENOMIC DNA]</scope>
    <source>
        <strain evidence="3 4">A121</strain>
    </source>
</reference>
<sequence>MKKILSVIILTVSLIILCPKSASALEKPVVSFVGVSHSPLIEGDKEKFYITSKNAQEVQYKIFLYEENTKLWTELTSGYTGFVNAQMPYEISPKKIFKLGKYKVSIWARAKGSNADYDSFYVANLNCVNRDDNNRVYLDGDIQTSKDEYMLGDKVEINGIENISGMQAPYKYKLNVYNATKNQWTTHLTDYSEGKILWQPTEVGIYVIDVWAMSANSTLWSKVVKDTHAAAYEGWKLKVINITKSNTSLTNYNYSLDNITDIQYGLKASVTDTSGKWILANRNEIKYYMDPRNFLNGEGKYQFLKLNYTKGISVNDINSVLQGKGVLSGKGQAFSDSCATYNVSPAYLISHAFLETGYGKSSLASGVIVTQVKGKPVSPKVTYNMFGIGAYDADPTRLGSEYAYTNGWFSVGQAVDGGANWISKYYINNSSNSQNTLYKMRWNPGIAGTHQYATDIGWANKQTKSIKTITDSFSNSNLYFDVPKYIY</sequence>
<dbReference type="AlphaFoldDB" id="A0A401UPA4"/>